<dbReference type="SMART" id="SM00100">
    <property type="entry name" value="cNMP"/>
    <property type="match status" value="1"/>
</dbReference>
<dbReference type="EMBL" id="JBHTBZ010000029">
    <property type="protein sequence ID" value="MFC7461067.1"/>
    <property type="molecule type" value="Genomic_DNA"/>
</dbReference>
<dbReference type="PROSITE" id="PS50042">
    <property type="entry name" value="CNMP_BINDING_3"/>
    <property type="match status" value="1"/>
</dbReference>
<evidence type="ECO:0000313" key="5">
    <source>
        <dbReference type="EMBL" id="MFC7461067.1"/>
    </source>
</evidence>
<evidence type="ECO:0000256" key="1">
    <source>
        <dbReference type="ARBA" id="ARBA00023015"/>
    </source>
</evidence>
<evidence type="ECO:0000313" key="6">
    <source>
        <dbReference type="Proteomes" id="UP001596457"/>
    </source>
</evidence>
<keyword evidence="1" id="KW-0805">Transcription regulation</keyword>
<dbReference type="InterPro" id="IPR012318">
    <property type="entry name" value="HTH_CRP"/>
</dbReference>
<name>A0ABW2SCB0_9BURK</name>
<dbReference type="InterPro" id="IPR018490">
    <property type="entry name" value="cNMP-bd_dom_sf"/>
</dbReference>
<reference evidence="6" key="1">
    <citation type="journal article" date="2019" name="Int. J. Syst. Evol. Microbiol.">
        <title>The Global Catalogue of Microorganisms (GCM) 10K type strain sequencing project: providing services to taxonomists for standard genome sequencing and annotation.</title>
        <authorList>
            <consortium name="The Broad Institute Genomics Platform"/>
            <consortium name="The Broad Institute Genome Sequencing Center for Infectious Disease"/>
            <person name="Wu L."/>
            <person name="Ma J."/>
        </authorList>
    </citation>
    <scope>NUCLEOTIDE SEQUENCE [LARGE SCALE GENOMIC DNA]</scope>
    <source>
        <strain evidence="6">CCUG 53903</strain>
    </source>
</reference>
<dbReference type="PANTHER" id="PTHR24567:SF74">
    <property type="entry name" value="HTH-TYPE TRANSCRIPTIONAL REGULATOR ARCR"/>
    <property type="match status" value="1"/>
</dbReference>
<dbReference type="Pfam" id="PF13545">
    <property type="entry name" value="HTH_Crp_2"/>
    <property type="match status" value="1"/>
</dbReference>
<keyword evidence="3" id="KW-0804">Transcription</keyword>
<dbReference type="Gene3D" id="1.10.10.10">
    <property type="entry name" value="Winged helix-like DNA-binding domain superfamily/Winged helix DNA-binding domain"/>
    <property type="match status" value="1"/>
</dbReference>
<keyword evidence="6" id="KW-1185">Reference proteome</keyword>
<proteinExistence type="predicted"/>
<organism evidence="5 6">
    <name type="scientific">Hydrogenophaga defluvii</name>
    <dbReference type="NCBI Taxonomy" id="249410"/>
    <lineage>
        <taxon>Bacteria</taxon>
        <taxon>Pseudomonadati</taxon>
        <taxon>Pseudomonadota</taxon>
        <taxon>Betaproteobacteria</taxon>
        <taxon>Burkholderiales</taxon>
        <taxon>Comamonadaceae</taxon>
        <taxon>Hydrogenophaga</taxon>
    </lineage>
</organism>
<sequence>MQPLSLWSTAIPAIDNQLINRLPASDQRQLVAACEPVQWRLSEVVCEPGSPVQHAYFPVSGFLSLVAEVASGPRLEVGMVGREGMLGAELSLGVQHWPFHVLVQGAGEALRISAAALTLEMARSTALQRALHRYTGVTMSQLATSTVCLRLHPASARLARWMLMSQDRAQAQRFAVTAAFLAYMLGEPRHGVANAVSDLQQRRLIERQGDTVAVIDRAGLESAACSCYQAERTHYQHHLGL</sequence>
<evidence type="ECO:0000256" key="2">
    <source>
        <dbReference type="ARBA" id="ARBA00023125"/>
    </source>
</evidence>
<feature type="domain" description="Cyclic nucleotide-binding" evidence="4">
    <location>
        <begin position="18"/>
        <end position="87"/>
    </location>
</feature>
<dbReference type="Gene3D" id="2.60.120.10">
    <property type="entry name" value="Jelly Rolls"/>
    <property type="match status" value="1"/>
</dbReference>
<keyword evidence="2" id="KW-0238">DNA-binding</keyword>
<dbReference type="InterPro" id="IPR050397">
    <property type="entry name" value="Env_Response_Regulators"/>
</dbReference>
<dbReference type="CDD" id="cd00038">
    <property type="entry name" value="CAP_ED"/>
    <property type="match status" value="1"/>
</dbReference>
<dbReference type="InterPro" id="IPR036390">
    <property type="entry name" value="WH_DNA-bd_sf"/>
</dbReference>
<evidence type="ECO:0000259" key="4">
    <source>
        <dbReference type="PROSITE" id="PS50042"/>
    </source>
</evidence>
<dbReference type="RefSeq" id="WP_382200903.1">
    <property type="nucleotide sequence ID" value="NZ_JBHTBZ010000029.1"/>
</dbReference>
<dbReference type="SUPFAM" id="SSF46785">
    <property type="entry name" value="Winged helix' DNA-binding domain"/>
    <property type="match status" value="1"/>
</dbReference>
<evidence type="ECO:0000256" key="3">
    <source>
        <dbReference type="ARBA" id="ARBA00023163"/>
    </source>
</evidence>
<dbReference type="InterPro" id="IPR036388">
    <property type="entry name" value="WH-like_DNA-bd_sf"/>
</dbReference>
<accession>A0ABW2SCB0</accession>
<comment type="caution">
    <text evidence="5">The sequence shown here is derived from an EMBL/GenBank/DDBJ whole genome shotgun (WGS) entry which is preliminary data.</text>
</comment>
<protein>
    <submittedName>
        <fullName evidence="5">Crp/Fnr family transcriptional regulator</fullName>
    </submittedName>
</protein>
<gene>
    <name evidence="5" type="ORF">ACFQU0_11605</name>
</gene>
<dbReference type="Pfam" id="PF00027">
    <property type="entry name" value="cNMP_binding"/>
    <property type="match status" value="1"/>
</dbReference>
<dbReference type="Proteomes" id="UP001596457">
    <property type="component" value="Unassembled WGS sequence"/>
</dbReference>
<dbReference type="InterPro" id="IPR000595">
    <property type="entry name" value="cNMP-bd_dom"/>
</dbReference>
<dbReference type="PANTHER" id="PTHR24567">
    <property type="entry name" value="CRP FAMILY TRANSCRIPTIONAL REGULATORY PROTEIN"/>
    <property type="match status" value="1"/>
</dbReference>
<dbReference type="SUPFAM" id="SSF51206">
    <property type="entry name" value="cAMP-binding domain-like"/>
    <property type="match status" value="1"/>
</dbReference>
<dbReference type="InterPro" id="IPR014710">
    <property type="entry name" value="RmlC-like_jellyroll"/>
</dbReference>